<dbReference type="EMBL" id="CADCXU010015649">
    <property type="protein sequence ID" value="CAB0004958.1"/>
    <property type="molecule type" value="Genomic_DNA"/>
</dbReference>
<evidence type="ECO:0000256" key="1">
    <source>
        <dbReference type="SAM" id="MobiDB-lite"/>
    </source>
</evidence>
<accession>A0A6H5GPP4</accession>
<reference evidence="2 3" key="1">
    <citation type="submission" date="2020-02" db="EMBL/GenBank/DDBJ databases">
        <authorList>
            <person name="Ferguson B K."/>
        </authorList>
    </citation>
    <scope>NUCLEOTIDE SEQUENCE [LARGE SCALE GENOMIC DNA]</scope>
</reference>
<feature type="region of interest" description="Disordered" evidence="1">
    <location>
        <begin position="23"/>
        <end position="56"/>
    </location>
</feature>
<organism evidence="2 3">
    <name type="scientific">Nesidiocoris tenuis</name>
    <dbReference type="NCBI Taxonomy" id="355587"/>
    <lineage>
        <taxon>Eukaryota</taxon>
        <taxon>Metazoa</taxon>
        <taxon>Ecdysozoa</taxon>
        <taxon>Arthropoda</taxon>
        <taxon>Hexapoda</taxon>
        <taxon>Insecta</taxon>
        <taxon>Pterygota</taxon>
        <taxon>Neoptera</taxon>
        <taxon>Paraneoptera</taxon>
        <taxon>Hemiptera</taxon>
        <taxon>Heteroptera</taxon>
        <taxon>Panheteroptera</taxon>
        <taxon>Cimicomorpha</taxon>
        <taxon>Miridae</taxon>
        <taxon>Dicyphina</taxon>
        <taxon>Nesidiocoris</taxon>
    </lineage>
</organism>
<keyword evidence="3" id="KW-1185">Reference proteome</keyword>
<dbReference type="AlphaFoldDB" id="A0A6H5GPP4"/>
<sequence>MNIVFYISYTKCKARITRQTVLLPSPRTDQRNGTGGAEGRTHQLINDASDPHYLRRQRHDKTFDREIFAVSA</sequence>
<evidence type="ECO:0000313" key="2">
    <source>
        <dbReference type="EMBL" id="CAB0004958.1"/>
    </source>
</evidence>
<feature type="non-terminal residue" evidence="2">
    <location>
        <position position="72"/>
    </location>
</feature>
<evidence type="ECO:0000313" key="3">
    <source>
        <dbReference type="Proteomes" id="UP000479000"/>
    </source>
</evidence>
<name>A0A6H5GPP4_9HEMI</name>
<gene>
    <name evidence="2" type="ORF">NTEN_LOCUS10435</name>
</gene>
<dbReference type="Proteomes" id="UP000479000">
    <property type="component" value="Unassembled WGS sequence"/>
</dbReference>
<protein>
    <submittedName>
        <fullName evidence="2">Uncharacterized protein</fullName>
    </submittedName>
</protein>
<proteinExistence type="predicted"/>